<sequence>VGVGLIALRPFHEMHTEAVRVVRDRLDARAYAAALERGARTEGSSSWPSSLIEALETRVVHAPPAGPARRTEA</sequence>
<proteinExistence type="predicted"/>
<name>A0ABW3E7G1_9ACTN</name>
<reference evidence="2" key="1">
    <citation type="journal article" date="2019" name="Int. J. Syst. Evol. Microbiol.">
        <title>The Global Catalogue of Microorganisms (GCM) 10K type strain sequencing project: providing services to taxonomists for standard genome sequencing and annotation.</title>
        <authorList>
            <consortium name="The Broad Institute Genomics Platform"/>
            <consortium name="The Broad Institute Genome Sequencing Center for Infectious Disease"/>
            <person name="Wu L."/>
            <person name="Ma J."/>
        </authorList>
    </citation>
    <scope>NUCLEOTIDE SEQUENCE [LARGE SCALE GENOMIC DNA]</scope>
    <source>
        <strain evidence="2">CCUG 62974</strain>
    </source>
</reference>
<evidence type="ECO:0000313" key="1">
    <source>
        <dbReference type="EMBL" id="MFD0891271.1"/>
    </source>
</evidence>
<feature type="non-terminal residue" evidence="1">
    <location>
        <position position="1"/>
    </location>
</feature>
<comment type="caution">
    <text evidence="1">The sequence shown here is derived from an EMBL/GenBank/DDBJ whole genome shotgun (WGS) entry which is preliminary data.</text>
</comment>
<evidence type="ECO:0000313" key="2">
    <source>
        <dbReference type="Proteomes" id="UP001597024"/>
    </source>
</evidence>
<keyword evidence="2" id="KW-1185">Reference proteome</keyword>
<organism evidence="1 2">
    <name type="scientific">Streptosporangium algeriense</name>
    <dbReference type="NCBI Taxonomy" id="1682748"/>
    <lineage>
        <taxon>Bacteria</taxon>
        <taxon>Bacillati</taxon>
        <taxon>Actinomycetota</taxon>
        <taxon>Actinomycetes</taxon>
        <taxon>Streptosporangiales</taxon>
        <taxon>Streptosporangiaceae</taxon>
        <taxon>Streptosporangium</taxon>
    </lineage>
</organism>
<protein>
    <submittedName>
        <fullName evidence="1">Uncharacterized protein</fullName>
    </submittedName>
</protein>
<accession>A0ABW3E7G1</accession>
<gene>
    <name evidence="1" type="ORF">ACFQ08_42555</name>
</gene>
<dbReference type="Proteomes" id="UP001597024">
    <property type="component" value="Unassembled WGS sequence"/>
</dbReference>
<dbReference type="EMBL" id="JBHTHX010003040">
    <property type="protein sequence ID" value="MFD0891271.1"/>
    <property type="molecule type" value="Genomic_DNA"/>
</dbReference>